<dbReference type="Proteomes" id="UP000026915">
    <property type="component" value="Chromosome 10"/>
</dbReference>
<feature type="chain" id="PRO_5001602726" evidence="2">
    <location>
        <begin position="21"/>
        <end position="108"/>
    </location>
</feature>
<dbReference type="AlphaFoldDB" id="A0A061FMS8"/>
<dbReference type="HOGENOM" id="CLU_2201813_0_0_1"/>
<feature type="region of interest" description="Disordered" evidence="1">
    <location>
        <begin position="61"/>
        <end position="108"/>
    </location>
</feature>
<keyword evidence="4" id="KW-1185">Reference proteome</keyword>
<evidence type="ECO:0000256" key="1">
    <source>
        <dbReference type="SAM" id="MobiDB-lite"/>
    </source>
</evidence>
<evidence type="ECO:0000256" key="2">
    <source>
        <dbReference type="SAM" id="SignalP"/>
    </source>
</evidence>
<name>A0A061FMS8_THECC</name>
<feature type="signal peptide" evidence="2">
    <location>
        <begin position="1"/>
        <end position="20"/>
    </location>
</feature>
<organism evidence="3 4">
    <name type="scientific">Theobroma cacao</name>
    <name type="common">Cacao</name>
    <name type="synonym">Cocoa</name>
    <dbReference type="NCBI Taxonomy" id="3641"/>
    <lineage>
        <taxon>Eukaryota</taxon>
        <taxon>Viridiplantae</taxon>
        <taxon>Streptophyta</taxon>
        <taxon>Embryophyta</taxon>
        <taxon>Tracheophyta</taxon>
        <taxon>Spermatophyta</taxon>
        <taxon>Magnoliopsida</taxon>
        <taxon>eudicotyledons</taxon>
        <taxon>Gunneridae</taxon>
        <taxon>Pentapetalae</taxon>
        <taxon>rosids</taxon>
        <taxon>malvids</taxon>
        <taxon>Malvales</taxon>
        <taxon>Malvaceae</taxon>
        <taxon>Byttnerioideae</taxon>
        <taxon>Theobroma</taxon>
    </lineage>
</organism>
<reference evidence="3 4" key="1">
    <citation type="journal article" date="2013" name="Genome Biol.">
        <title>The genome sequence of the most widely cultivated cacao type and its use to identify candidate genes regulating pod color.</title>
        <authorList>
            <person name="Motamayor J.C."/>
            <person name="Mockaitis K."/>
            <person name="Schmutz J."/>
            <person name="Haiminen N."/>
            <person name="Iii D.L."/>
            <person name="Cornejo O."/>
            <person name="Findley S.D."/>
            <person name="Zheng P."/>
            <person name="Utro F."/>
            <person name="Royaert S."/>
            <person name="Saski C."/>
            <person name="Jenkins J."/>
            <person name="Podicheti R."/>
            <person name="Zhao M."/>
            <person name="Scheffler B.E."/>
            <person name="Stack J.C."/>
            <person name="Feltus F.A."/>
            <person name="Mustiga G.M."/>
            <person name="Amores F."/>
            <person name="Phillips W."/>
            <person name="Marelli J.P."/>
            <person name="May G.D."/>
            <person name="Shapiro H."/>
            <person name="Ma J."/>
            <person name="Bustamante C.D."/>
            <person name="Schnell R.J."/>
            <person name="Main D."/>
            <person name="Gilbert D."/>
            <person name="Parida L."/>
            <person name="Kuhn D.N."/>
        </authorList>
    </citation>
    <scope>NUCLEOTIDE SEQUENCE [LARGE SCALE GENOMIC DNA]</scope>
    <source>
        <strain evidence="4">cv. Matina 1-6</strain>
    </source>
</reference>
<dbReference type="Gramene" id="EOY18625">
    <property type="protein sequence ID" value="EOY18625"/>
    <property type="gene ID" value="TCM_043125"/>
</dbReference>
<dbReference type="EMBL" id="CM001888">
    <property type="protein sequence ID" value="EOY18625.1"/>
    <property type="molecule type" value="Genomic_DNA"/>
</dbReference>
<gene>
    <name evidence="3" type="ORF">TCM_043125</name>
</gene>
<sequence length="108" mass="11916">MRKLMLSLAGFRSAFGVISAYRDVATVVTGPMGVSGRDNLDWYQSMVLRCTSDIHTMSRRCDSLDTSHSDSEGSLDSTARSKWYPDIGDSEGGPFRIPNNRIPLNLAE</sequence>
<keyword evidence="2" id="KW-0732">Signal</keyword>
<proteinExistence type="predicted"/>
<protein>
    <submittedName>
        <fullName evidence="3">Uncharacterized protein</fullName>
    </submittedName>
</protein>
<feature type="compositionally biased region" description="Basic and acidic residues" evidence="1">
    <location>
        <begin position="61"/>
        <end position="71"/>
    </location>
</feature>
<dbReference type="InParanoid" id="A0A061FMS8"/>
<evidence type="ECO:0000313" key="3">
    <source>
        <dbReference type="EMBL" id="EOY18625.1"/>
    </source>
</evidence>
<accession>A0A061FMS8</accession>
<evidence type="ECO:0000313" key="4">
    <source>
        <dbReference type="Proteomes" id="UP000026915"/>
    </source>
</evidence>